<dbReference type="PANTHER" id="PTHR34365:SF7">
    <property type="entry name" value="GLYCINE-RICH DOMAIN-CONTAINING PROTEIN 1"/>
    <property type="match status" value="1"/>
</dbReference>
<sequence length="771" mass="85658">MSSSHSKSLSVGSQTVTKSGSRPEPPPPADPPVYSDAAESSNFQFEALDFTPSPLEIPTAAECIAHLRLLNVFHRLRYEVGNVEGLFGIDEPSAIDGPDRIRNAEWIKEKRWAIYVTRAVDRFEKWWGSLPKTLAEKNTGGDDSDRREPRKAPSLKTVHFEVGIGEPAYPYNPRAFPVAGRPLDIGGNLPPLDILMVWHAYMLNPRVYLEDCMRLSKHDLWITPLPWNQIHERIDGDTFVFKMPTLTKIDFENDTGLTWDNIDGPNEKEIACPSCSTTLHVPWTRPPSDMLLSDQSFKAFKSHDSGFTGSGFYQTCSSCCLTVTHEKLRVAKFTNDCESLVLQNRPMPGTILGLDGTPELVDGKKKLGNHDLFFPNRIVESIPDFRFSFKENPDLTMKHVKSYIESIMFSFEQRSIVNADQNKPDFISKKSKKAIRRMMAQYWDNSSRFGVDLVGAVIRQGTFIQKMYKIDWYHSPAILATMDRSIIKYHRFIRLIKENPKKTAVPTLDVDLAWHTHQLHPRNYYFYTVFETKKFINHDDKIPEGDLSTFFKWTCNAYEKKYGKPYSECSCWYCESTRESQRVSVVTKLNPLAKARLWEVGIHRTRQPTDVINGPHISTHNAIKWTSDGFARRPELVHEHEEGYAKVCKAAKKKGKEPPKREEGEYIYSPYGQPMYVPYYGPYVADPTISGGTYCTDPTQAENRTGAGGGCAAGTCGGTISIGSCAGDAGPACSSACGGHGNVAGGCGTCGGGGGGGDGGGDGGGCGGCGG</sequence>
<reference evidence="2" key="1">
    <citation type="journal article" date="2020" name="Stud. Mycol.">
        <title>101 Dothideomycetes genomes: a test case for predicting lifestyles and emergence of pathogens.</title>
        <authorList>
            <person name="Haridas S."/>
            <person name="Albert R."/>
            <person name="Binder M."/>
            <person name="Bloem J."/>
            <person name="Labutti K."/>
            <person name="Salamov A."/>
            <person name="Andreopoulos B."/>
            <person name="Baker S."/>
            <person name="Barry K."/>
            <person name="Bills G."/>
            <person name="Bluhm B."/>
            <person name="Cannon C."/>
            <person name="Castanera R."/>
            <person name="Culley D."/>
            <person name="Daum C."/>
            <person name="Ezra D."/>
            <person name="Gonzalez J."/>
            <person name="Henrissat B."/>
            <person name="Kuo A."/>
            <person name="Liang C."/>
            <person name="Lipzen A."/>
            <person name="Lutzoni F."/>
            <person name="Magnuson J."/>
            <person name="Mondo S."/>
            <person name="Nolan M."/>
            <person name="Ohm R."/>
            <person name="Pangilinan J."/>
            <person name="Park H.-J."/>
            <person name="Ramirez L."/>
            <person name="Alfaro M."/>
            <person name="Sun H."/>
            <person name="Tritt A."/>
            <person name="Yoshinaga Y."/>
            <person name="Zwiers L.-H."/>
            <person name="Turgeon B."/>
            <person name="Goodwin S."/>
            <person name="Spatafora J."/>
            <person name="Crous P."/>
            <person name="Grigoriev I."/>
        </authorList>
    </citation>
    <scope>NUCLEOTIDE SEQUENCE</scope>
    <source>
        <strain evidence="2">CBS 269.34</strain>
    </source>
</reference>
<dbReference type="EMBL" id="MU004189">
    <property type="protein sequence ID" value="KAF2495462.1"/>
    <property type="molecule type" value="Genomic_DNA"/>
</dbReference>
<name>A0A6A6QTK4_9PEZI</name>
<dbReference type="InterPro" id="IPR009836">
    <property type="entry name" value="GRDP-like"/>
</dbReference>
<evidence type="ECO:0000256" key="1">
    <source>
        <dbReference type="SAM" id="MobiDB-lite"/>
    </source>
</evidence>
<protein>
    <submittedName>
        <fullName evidence="2">Uncharacterized protein</fullName>
    </submittedName>
</protein>
<proteinExistence type="predicted"/>
<dbReference type="Pfam" id="PF07173">
    <property type="entry name" value="GRDP-like"/>
    <property type="match status" value="1"/>
</dbReference>
<dbReference type="OrthoDB" id="2684236at2759"/>
<dbReference type="Proteomes" id="UP000799750">
    <property type="component" value="Unassembled WGS sequence"/>
</dbReference>
<organism evidence="2 3">
    <name type="scientific">Lophium mytilinum</name>
    <dbReference type="NCBI Taxonomy" id="390894"/>
    <lineage>
        <taxon>Eukaryota</taxon>
        <taxon>Fungi</taxon>
        <taxon>Dikarya</taxon>
        <taxon>Ascomycota</taxon>
        <taxon>Pezizomycotina</taxon>
        <taxon>Dothideomycetes</taxon>
        <taxon>Pleosporomycetidae</taxon>
        <taxon>Mytilinidiales</taxon>
        <taxon>Mytilinidiaceae</taxon>
        <taxon>Lophium</taxon>
    </lineage>
</organism>
<evidence type="ECO:0000313" key="2">
    <source>
        <dbReference type="EMBL" id="KAF2495462.1"/>
    </source>
</evidence>
<gene>
    <name evidence="2" type="ORF">BU16DRAFT_460912</name>
</gene>
<keyword evidence="3" id="KW-1185">Reference proteome</keyword>
<feature type="compositionally biased region" description="Low complexity" evidence="1">
    <location>
        <begin position="1"/>
        <end position="13"/>
    </location>
</feature>
<accession>A0A6A6QTK4</accession>
<feature type="region of interest" description="Disordered" evidence="1">
    <location>
        <begin position="1"/>
        <end position="36"/>
    </location>
</feature>
<evidence type="ECO:0000313" key="3">
    <source>
        <dbReference type="Proteomes" id="UP000799750"/>
    </source>
</evidence>
<dbReference type="PANTHER" id="PTHR34365">
    <property type="entry name" value="ENOLASE (DUF1399)"/>
    <property type="match status" value="1"/>
</dbReference>
<dbReference type="AlphaFoldDB" id="A0A6A6QTK4"/>